<dbReference type="OrthoDB" id="9810174at2"/>
<name>A0A367WZX3_9PROT</name>
<dbReference type="Pfam" id="PF07484">
    <property type="entry name" value="Collar"/>
    <property type="match status" value="1"/>
</dbReference>
<dbReference type="AlphaFoldDB" id="A0A367WZX3"/>
<organism evidence="2 3">
    <name type="scientific">Thalassospira profundimaris</name>
    <dbReference type="NCBI Taxonomy" id="502049"/>
    <lineage>
        <taxon>Bacteria</taxon>
        <taxon>Pseudomonadati</taxon>
        <taxon>Pseudomonadota</taxon>
        <taxon>Alphaproteobacteria</taxon>
        <taxon>Rhodospirillales</taxon>
        <taxon>Thalassospiraceae</taxon>
        <taxon>Thalassospira</taxon>
    </lineage>
</organism>
<evidence type="ECO:0000313" key="2">
    <source>
        <dbReference type="EMBL" id="RCK46986.1"/>
    </source>
</evidence>
<proteinExistence type="predicted"/>
<evidence type="ECO:0000259" key="1">
    <source>
        <dbReference type="Pfam" id="PF07484"/>
    </source>
</evidence>
<accession>A0A367WZX3</accession>
<evidence type="ECO:0000313" key="3">
    <source>
        <dbReference type="Proteomes" id="UP000252517"/>
    </source>
</evidence>
<feature type="domain" description="Phage tail collar" evidence="1">
    <location>
        <begin position="7"/>
        <end position="62"/>
    </location>
</feature>
<gene>
    <name evidence="2" type="ORF">TH25_15765</name>
</gene>
<sequence length="202" mass="21073">MDNPFIGMLACFGFNFPPRNWAWCAGQFETISSNTALYSLLGTQFGGDGRSTFQYPDLRGRVAMGYGTGIGLYPRQMGQILGTETTTLNTTNMPPHSHTATFTPTSGGFVASVQVSMSPATKPQAADGYFIGSNSPFGGNPVFVEDPDTSSLVELGGVSAAGGATGTVTVGTSGDGIAFNNMQPSLGVNWCIALQGLYPSRN</sequence>
<dbReference type="InterPro" id="IPR011083">
    <property type="entry name" value="Phage_tail_collar_dom"/>
</dbReference>
<dbReference type="RefSeq" id="WP_114089212.1">
    <property type="nucleotide sequence ID" value="NZ_JPWH01000013.1"/>
</dbReference>
<comment type="caution">
    <text evidence="2">The sequence shown here is derived from an EMBL/GenBank/DDBJ whole genome shotgun (WGS) entry which is preliminary data.</text>
</comment>
<dbReference type="Proteomes" id="UP000252517">
    <property type="component" value="Unassembled WGS sequence"/>
</dbReference>
<dbReference type="EMBL" id="JPWH01000013">
    <property type="protein sequence ID" value="RCK46986.1"/>
    <property type="molecule type" value="Genomic_DNA"/>
</dbReference>
<reference evidence="2 3" key="1">
    <citation type="submission" date="2014-07" db="EMBL/GenBank/DDBJ databases">
        <title>Draft genome sequence of Thalassospira profundimaris S25-3-2.</title>
        <authorList>
            <person name="Lai Q."/>
            <person name="Shao Z."/>
        </authorList>
    </citation>
    <scope>NUCLEOTIDE SEQUENCE [LARGE SCALE GENOMIC DNA]</scope>
    <source>
        <strain evidence="2 3">S25-3-2</strain>
    </source>
</reference>
<protein>
    <recommendedName>
        <fullName evidence="1">Phage tail collar domain-containing protein</fullName>
    </recommendedName>
</protein>
<dbReference type="InterPro" id="IPR037053">
    <property type="entry name" value="Phage_tail_collar_dom_sf"/>
</dbReference>
<dbReference type="SUPFAM" id="SSF88874">
    <property type="entry name" value="Receptor-binding domain of short tail fibre protein gp12"/>
    <property type="match status" value="1"/>
</dbReference>
<dbReference type="Gene3D" id="3.90.1340.10">
    <property type="entry name" value="Phage tail collar domain"/>
    <property type="match status" value="1"/>
</dbReference>